<proteinExistence type="predicted"/>
<dbReference type="AlphaFoldDB" id="A0A5J4UPU0"/>
<protein>
    <submittedName>
        <fullName evidence="1">Uncharacterized protein</fullName>
    </submittedName>
</protein>
<sequence length="115" mass="13164">MASQRKKEAFQHKIEAAQHKMREKDIIKDISVQEIRKQLEIVIDIILSQMMKDIPDENDKVMFNICNEPGRIGIQKAFEPQQMKVISPLVESIAPYKLNGQNAMQIISDNLSASN</sequence>
<dbReference type="EMBL" id="SNRW01013932">
    <property type="protein sequence ID" value="KAA6372060.1"/>
    <property type="molecule type" value="Genomic_DNA"/>
</dbReference>
<evidence type="ECO:0000313" key="2">
    <source>
        <dbReference type="Proteomes" id="UP000324800"/>
    </source>
</evidence>
<comment type="caution">
    <text evidence="1">The sequence shown here is derived from an EMBL/GenBank/DDBJ whole genome shotgun (WGS) entry which is preliminary data.</text>
</comment>
<organism evidence="1 2">
    <name type="scientific">Streblomastix strix</name>
    <dbReference type="NCBI Taxonomy" id="222440"/>
    <lineage>
        <taxon>Eukaryota</taxon>
        <taxon>Metamonada</taxon>
        <taxon>Preaxostyla</taxon>
        <taxon>Oxymonadida</taxon>
        <taxon>Streblomastigidae</taxon>
        <taxon>Streblomastix</taxon>
    </lineage>
</organism>
<accession>A0A5J4UPU0</accession>
<gene>
    <name evidence="1" type="ORF">EZS28_032412</name>
</gene>
<name>A0A5J4UPU0_9EUKA</name>
<dbReference type="Proteomes" id="UP000324800">
    <property type="component" value="Unassembled WGS sequence"/>
</dbReference>
<evidence type="ECO:0000313" key="1">
    <source>
        <dbReference type="EMBL" id="KAA6372060.1"/>
    </source>
</evidence>
<reference evidence="1 2" key="1">
    <citation type="submission" date="2019-03" db="EMBL/GenBank/DDBJ databases">
        <title>Single cell metagenomics reveals metabolic interactions within the superorganism composed of flagellate Streblomastix strix and complex community of Bacteroidetes bacteria on its surface.</title>
        <authorList>
            <person name="Treitli S.C."/>
            <person name="Kolisko M."/>
            <person name="Husnik F."/>
            <person name="Keeling P."/>
            <person name="Hampl V."/>
        </authorList>
    </citation>
    <scope>NUCLEOTIDE SEQUENCE [LARGE SCALE GENOMIC DNA]</scope>
    <source>
        <strain evidence="1">ST1C</strain>
    </source>
</reference>